<keyword evidence="12" id="KW-1185">Reference proteome</keyword>
<name>A0A835YB04_9CHLO</name>
<keyword evidence="3" id="KW-0445">Lipid transport</keyword>
<keyword evidence="6" id="KW-0175">Coiled coil</keyword>
<feature type="compositionally biased region" description="Low complexity" evidence="7">
    <location>
        <begin position="1129"/>
        <end position="1160"/>
    </location>
</feature>
<evidence type="ECO:0000256" key="2">
    <source>
        <dbReference type="ARBA" id="ARBA00022448"/>
    </source>
</evidence>
<feature type="domain" description="C2" evidence="9">
    <location>
        <begin position="554"/>
        <end position="676"/>
    </location>
</feature>
<sequence length="1465" mass="150358">MWKGVGVPVPGPLVSQRQRHAIRVLRADLGRVGVGGFRRRLVRRGAAVGSAETTAAAPRDSAPAPVSAGSAASKAPQHATAPAAHAEPRSTPAGPAPHAHAPAPGLPPSTAVASPAEEQLRLRQQQQQEAAQQIVQRLVPPPAPAPVAPTKLQPRGGITAGGVALGVLLSLALQLAGRWVARQRWAQQVLELLDLRRSSGSAASTSTSNSLDGPGGDTLDGPDGDGWRWPGSARGGKGGGSNRWNGAEASGSGNGSLSSTGDGGPAALAAAAAATAAALAGAGPTGTGPGPGGASANGSGAGSGSGGPEKASASTQTSGGLADPGESVEWVNMCWRKVWRVYQRGLERWIMDLLQPLFDQIIKDGMVPRWLCRLRIVEFTLDHEAPYFSNMRRRNSRKDSDLNGVVDVRYTGGARMLLMLELGEGRWRFKVPVLVSDLDLECRLWLKLRLAPVCPWIGTISFAFVGPPNLKVQLSPYNRVRLMRVPVVQNYLRKLLTVDLPGLLVLPQRLEIAIPPSVTTIAEAAVGRDTIMRAVASAVLQADAVEAALLAALPLGPQTPAGGITLPEAFKGELTVTLVEARNLPVWGFPGQSNPYCRLVLGEQAVQSRREGDTSHPGRHRAPVWNQEFQFLVEDPDNQTLEMLVKDSHLTGRTEVGKASLKMADLIKAGHGADGGKAIMWVPLQPLASSYGITASDVPTGEVLLEVVYKPFDEDEHDSGYREAENYSKQASQQAPITDIRSAAAASSRAAVAASAAVSAIAMTKAAAARAAARAARAAQEAAAAAAAGAVKGASLMTGGGGQDAAGAGKGAEAKPLDPMALPPPPPLSASAVAAEAVVEAAAAEAAAKAAAAKKVGADEANRAARERLAAAILAAGDGAKTSIVGDNGDGGAAAAARLQAAAAAAGSLQRDLKALTEAAAAAAAEGYDGDDERGGGGDDDGGSAAGGGRGRGTMTVEARARALAAARSASGAGTVLLERPATEEVLAAPGGGGGGNGQIHYSGNGASGAAAGGDGRPPLPPANGSGPAGPADTTTSAQSGDHSGDAARPPTLESPPGDASSSSTTAAAAAATAPARPKAPALAPLQLQPSLPPSAMVPPPPSSQLRLLHQQLADVVEVGPDHPSHLVPPSHAHPGDGAAHGPPGGPSPSASSAASSHGPVLPPRPKAAAQAPAEKKEEGNWFASLAALLPRYGGDGGGLHSSGEEEDPKRSQAQQQAQQQQQAASADGAAAPPGGEKPWWQFWGDGKETPEQEAERRDREAREKEKREAREREKREAKEREAKAKADAAAAKAASGGQDKPWWQFWGDGGEGGGKDRDSKEARAKARARELARQGVSGPEDIPTEDESEADAGSLAKPVEAIYIPPDLPLEEIAAEVARLKEDNWRERTDHVSNLWMKAVERNDRKWLMLAAFLLSVAVGLLAVVAWRLEQLEHMQAVAPELTVLTMQAALAALEQATRDGGLL</sequence>
<dbReference type="GO" id="GO:0008289">
    <property type="term" value="F:lipid binding"/>
    <property type="evidence" value="ECO:0007669"/>
    <property type="project" value="UniProtKB-KW"/>
</dbReference>
<dbReference type="GO" id="GO:0016020">
    <property type="term" value="C:membrane"/>
    <property type="evidence" value="ECO:0007669"/>
    <property type="project" value="UniProtKB-SubCell"/>
</dbReference>
<evidence type="ECO:0000259" key="9">
    <source>
        <dbReference type="PROSITE" id="PS50004"/>
    </source>
</evidence>
<feature type="compositionally biased region" description="Low complexity" evidence="7">
    <location>
        <begin position="45"/>
        <end position="85"/>
    </location>
</feature>
<evidence type="ECO:0000256" key="5">
    <source>
        <dbReference type="ARBA" id="ARBA00023136"/>
    </source>
</evidence>
<dbReference type="PROSITE" id="PS50004">
    <property type="entry name" value="C2"/>
    <property type="match status" value="1"/>
</dbReference>
<dbReference type="PANTHER" id="PTHR47261:SF4">
    <property type="entry name" value="C2 DOMAIN-CONTAINING PROTEIN"/>
    <property type="match status" value="1"/>
</dbReference>
<feature type="compositionally biased region" description="Polar residues" evidence="7">
    <location>
        <begin position="1033"/>
        <end position="1042"/>
    </location>
</feature>
<accession>A0A835YB04</accession>
<keyword evidence="8" id="KW-1133">Transmembrane helix</keyword>
<feature type="domain" description="SMP-LTD" evidence="10">
    <location>
        <begin position="324"/>
        <end position="515"/>
    </location>
</feature>
<gene>
    <name evidence="11" type="ORF">HYH03_002588</name>
</gene>
<evidence type="ECO:0000256" key="6">
    <source>
        <dbReference type="SAM" id="Coils"/>
    </source>
</evidence>
<dbReference type="SUPFAM" id="SSF49562">
    <property type="entry name" value="C2 domain (Calcium/lipid-binding domain, CaLB)"/>
    <property type="match status" value="1"/>
</dbReference>
<organism evidence="11 12">
    <name type="scientific">Edaphochlamys debaryana</name>
    <dbReference type="NCBI Taxonomy" id="47281"/>
    <lineage>
        <taxon>Eukaryota</taxon>
        <taxon>Viridiplantae</taxon>
        <taxon>Chlorophyta</taxon>
        <taxon>core chlorophytes</taxon>
        <taxon>Chlorophyceae</taxon>
        <taxon>CS clade</taxon>
        <taxon>Chlamydomonadales</taxon>
        <taxon>Chlamydomonadales incertae sedis</taxon>
        <taxon>Edaphochlamys</taxon>
    </lineage>
</organism>
<dbReference type="CDD" id="cd21669">
    <property type="entry name" value="SMP_SF"/>
    <property type="match status" value="1"/>
</dbReference>
<feature type="region of interest" description="Disordered" evidence="7">
    <location>
        <begin position="45"/>
        <end position="116"/>
    </location>
</feature>
<dbReference type="PROSITE" id="PS51847">
    <property type="entry name" value="SMP"/>
    <property type="match status" value="1"/>
</dbReference>
<feature type="region of interest" description="Disordered" evidence="7">
    <location>
        <begin position="716"/>
        <end position="735"/>
    </location>
</feature>
<feature type="region of interest" description="Disordered" evidence="7">
    <location>
        <begin position="926"/>
        <end position="954"/>
    </location>
</feature>
<dbReference type="InterPro" id="IPR035892">
    <property type="entry name" value="C2_domain_sf"/>
</dbReference>
<feature type="region of interest" description="Disordered" evidence="7">
    <location>
        <begin position="284"/>
        <end position="323"/>
    </location>
</feature>
<feature type="compositionally biased region" description="Basic and acidic residues" evidence="7">
    <location>
        <begin position="1314"/>
        <end position="1333"/>
    </location>
</feature>
<feature type="compositionally biased region" description="Gly residues" evidence="7">
    <location>
        <begin position="284"/>
        <end position="307"/>
    </location>
</feature>
<evidence type="ECO:0000313" key="12">
    <source>
        <dbReference type="Proteomes" id="UP000612055"/>
    </source>
</evidence>
<evidence type="ECO:0000259" key="10">
    <source>
        <dbReference type="PROSITE" id="PS51847"/>
    </source>
</evidence>
<dbReference type="EMBL" id="JAEHOE010000006">
    <property type="protein sequence ID" value="KAG2499650.1"/>
    <property type="molecule type" value="Genomic_DNA"/>
</dbReference>
<reference evidence="11" key="1">
    <citation type="journal article" date="2020" name="bioRxiv">
        <title>Comparative genomics of Chlamydomonas.</title>
        <authorList>
            <person name="Craig R.J."/>
            <person name="Hasan A.R."/>
            <person name="Ness R.W."/>
            <person name="Keightley P.D."/>
        </authorList>
    </citation>
    <scope>NUCLEOTIDE SEQUENCE</scope>
    <source>
        <strain evidence="11">CCAP 11/70</strain>
    </source>
</reference>
<feature type="compositionally biased region" description="Low complexity" evidence="7">
    <location>
        <begin position="1055"/>
        <end position="1090"/>
    </location>
</feature>
<protein>
    <recommendedName>
        <fullName evidence="13">C2 domain-containing protein</fullName>
    </recommendedName>
</protein>
<comment type="caution">
    <text evidence="11">The sequence shown here is derived from an EMBL/GenBank/DDBJ whole genome shotgun (WGS) entry which is preliminary data.</text>
</comment>
<feature type="compositionally biased region" description="Acidic residues" evidence="7">
    <location>
        <begin position="928"/>
        <end position="942"/>
    </location>
</feature>
<feature type="compositionally biased region" description="Low complexity" evidence="7">
    <location>
        <begin position="219"/>
        <end position="232"/>
    </location>
</feature>
<feature type="compositionally biased region" description="Gly residues" evidence="7">
    <location>
        <begin position="800"/>
        <end position="810"/>
    </location>
</feature>
<evidence type="ECO:0000256" key="4">
    <source>
        <dbReference type="ARBA" id="ARBA00023121"/>
    </source>
</evidence>
<comment type="subcellular location">
    <subcellularLocation>
        <location evidence="1">Membrane</location>
    </subcellularLocation>
</comment>
<keyword evidence="4" id="KW-0446">Lipid-binding</keyword>
<dbReference type="InterPro" id="IPR031468">
    <property type="entry name" value="SMP_LBD"/>
</dbReference>
<evidence type="ECO:0000256" key="1">
    <source>
        <dbReference type="ARBA" id="ARBA00004370"/>
    </source>
</evidence>
<dbReference type="PANTHER" id="PTHR47261">
    <property type="entry name" value="CALCIUM-DEPENDENT LIPID-BINDING (CALB DOMAIN) FAMILY PROTEIN"/>
    <property type="match status" value="1"/>
</dbReference>
<evidence type="ECO:0000256" key="7">
    <source>
        <dbReference type="SAM" id="MobiDB-lite"/>
    </source>
</evidence>
<evidence type="ECO:0008006" key="13">
    <source>
        <dbReference type="Google" id="ProtNLM"/>
    </source>
</evidence>
<feature type="compositionally biased region" description="Pro residues" evidence="7">
    <location>
        <begin position="1091"/>
        <end position="1103"/>
    </location>
</feature>
<keyword evidence="2" id="KW-0813">Transport</keyword>
<dbReference type="CDD" id="cd00030">
    <property type="entry name" value="C2"/>
    <property type="match status" value="1"/>
</dbReference>
<feature type="compositionally biased region" description="Low complexity" evidence="7">
    <location>
        <begin position="198"/>
        <end position="212"/>
    </location>
</feature>
<keyword evidence="5 8" id="KW-0472">Membrane</keyword>
<feature type="region of interest" description="Disordered" evidence="7">
    <location>
        <begin position="987"/>
        <end position="1355"/>
    </location>
</feature>
<feature type="compositionally biased region" description="Low complexity" evidence="7">
    <location>
        <begin position="1213"/>
        <end position="1232"/>
    </location>
</feature>
<feature type="region of interest" description="Disordered" evidence="7">
    <location>
        <begin position="197"/>
        <end position="265"/>
    </location>
</feature>
<feature type="compositionally biased region" description="Low complexity" evidence="7">
    <location>
        <begin position="242"/>
        <end position="265"/>
    </location>
</feature>
<keyword evidence="8" id="KW-0812">Transmembrane</keyword>
<evidence type="ECO:0000313" key="11">
    <source>
        <dbReference type="EMBL" id="KAG2499650.1"/>
    </source>
</evidence>
<evidence type="ECO:0000256" key="3">
    <source>
        <dbReference type="ARBA" id="ARBA00023055"/>
    </source>
</evidence>
<dbReference type="Pfam" id="PF00168">
    <property type="entry name" value="C2"/>
    <property type="match status" value="1"/>
</dbReference>
<dbReference type="Gene3D" id="2.60.40.150">
    <property type="entry name" value="C2 domain"/>
    <property type="match status" value="1"/>
</dbReference>
<proteinExistence type="predicted"/>
<feature type="transmembrane region" description="Helical" evidence="8">
    <location>
        <begin position="1408"/>
        <end position="1428"/>
    </location>
</feature>
<dbReference type="Proteomes" id="UP000612055">
    <property type="component" value="Unassembled WGS sequence"/>
</dbReference>
<feature type="compositionally biased region" description="Low complexity" evidence="7">
    <location>
        <begin position="92"/>
        <end position="103"/>
    </location>
</feature>
<evidence type="ECO:0000256" key="8">
    <source>
        <dbReference type="SAM" id="Phobius"/>
    </source>
</evidence>
<feature type="coiled-coil region" evidence="6">
    <location>
        <begin position="899"/>
        <end position="926"/>
    </location>
</feature>
<feature type="region of interest" description="Disordered" evidence="7">
    <location>
        <begin position="800"/>
        <end position="823"/>
    </location>
</feature>
<feature type="compositionally biased region" description="Basic and acidic residues" evidence="7">
    <location>
        <begin position="1246"/>
        <end position="1287"/>
    </location>
</feature>
<dbReference type="SMART" id="SM00239">
    <property type="entry name" value="C2"/>
    <property type="match status" value="1"/>
</dbReference>
<dbReference type="OrthoDB" id="1029639at2759"/>
<dbReference type="InterPro" id="IPR000008">
    <property type="entry name" value="C2_dom"/>
</dbReference>
<feature type="compositionally biased region" description="Low complexity" evidence="7">
    <location>
        <begin position="1023"/>
        <end position="1032"/>
    </location>
</feature>
<dbReference type="GO" id="GO:0006869">
    <property type="term" value="P:lipid transport"/>
    <property type="evidence" value="ECO:0007669"/>
    <property type="project" value="UniProtKB-KW"/>
</dbReference>